<dbReference type="InterPro" id="IPR010035">
    <property type="entry name" value="Thi_S"/>
</dbReference>
<dbReference type="Proteomes" id="UP000515663">
    <property type="component" value="Chromosome"/>
</dbReference>
<name>A0A7D7QP89_9ACTN</name>
<organism evidence="1 2">
    <name type="scientific">Gordonia jinghuaiqii</name>
    <dbReference type="NCBI Taxonomy" id="2758710"/>
    <lineage>
        <taxon>Bacteria</taxon>
        <taxon>Bacillati</taxon>
        <taxon>Actinomycetota</taxon>
        <taxon>Actinomycetes</taxon>
        <taxon>Mycobacteriales</taxon>
        <taxon>Gordoniaceae</taxon>
        <taxon>Gordonia</taxon>
    </lineage>
</organism>
<keyword evidence="2" id="KW-1185">Reference proteome</keyword>
<dbReference type="SUPFAM" id="SSF54285">
    <property type="entry name" value="MoaD/ThiS"/>
    <property type="match status" value="1"/>
</dbReference>
<evidence type="ECO:0000313" key="1">
    <source>
        <dbReference type="EMBL" id="QMT01266.1"/>
    </source>
</evidence>
<dbReference type="KEGG" id="gji:H1R19_20910"/>
<dbReference type="EMBL" id="CP059491">
    <property type="protein sequence ID" value="QMT01266.1"/>
    <property type="molecule type" value="Genomic_DNA"/>
</dbReference>
<gene>
    <name evidence="1" type="primary">thiS</name>
    <name evidence="1" type="ORF">H1R19_20910</name>
</gene>
<sequence>MSITVNGENVDVGSHTSVGDVVAGLGLPDRGIAVAVDGTVVPRGRWAQHTMTDGAVVEIVTAVQGG</sequence>
<protein>
    <submittedName>
        <fullName evidence="1">Sulfur carrier protein ThiS</fullName>
    </submittedName>
</protein>
<dbReference type="PANTHER" id="PTHR34472">
    <property type="entry name" value="SULFUR CARRIER PROTEIN THIS"/>
    <property type="match status" value="1"/>
</dbReference>
<dbReference type="Pfam" id="PF02597">
    <property type="entry name" value="ThiS"/>
    <property type="match status" value="1"/>
</dbReference>
<dbReference type="InterPro" id="IPR003749">
    <property type="entry name" value="ThiS/MoaD-like"/>
</dbReference>
<dbReference type="NCBIfam" id="TIGR01683">
    <property type="entry name" value="thiS"/>
    <property type="match status" value="1"/>
</dbReference>
<dbReference type="Gene3D" id="3.10.20.30">
    <property type="match status" value="1"/>
</dbReference>
<dbReference type="PANTHER" id="PTHR34472:SF1">
    <property type="entry name" value="SULFUR CARRIER PROTEIN THIS"/>
    <property type="match status" value="1"/>
</dbReference>
<accession>A0A7D7QP89</accession>
<dbReference type="InterPro" id="IPR016155">
    <property type="entry name" value="Mopterin_synth/thiamin_S_b"/>
</dbReference>
<dbReference type="CDD" id="cd00565">
    <property type="entry name" value="Ubl_ThiS"/>
    <property type="match status" value="1"/>
</dbReference>
<dbReference type="RefSeq" id="WP_188328219.1">
    <property type="nucleotide sequence ID" value="NZ_CP059491.1"/>
</dbReference>
<dbReference type="InterPro" id="IPR012675">
    <property type="entry name" value="Beta-grasp_dom_sf"/>
</dbReference>
<reference evidence="2" key="1">
    <citation type="submission" date="2020-07" db="EMBL/GenBank/DDBJ databases">
        <title>novel species isolated from the respiratory tract of Marmot.</title>
        <authorList>
            <person name="Zhang G."/>
        </authorList>
    </citation>
    <scope>NUCLEOTIDE SEQUENCE [LARGE SCALE GENOMIC DNA]</scope>
    <source>
        <strain evidence="2">686</strain>
    </source>
</reference>
<evidence type="ECO:0000313" key="2">
    <source>
        <dbReference type="Proteomes" id="UP000515663"/>
    </source>
</evidence>
<dbReference type="AlphaFoldDB" id="A0A7D7QP89"/>
<proteinExistence type="predicted"/>